<dbReference type="Proteomes" id="UP000035035">
    <property type="component" value="Unassembled WGS sequence"/>
</dbReference>
<dbReference type="HOGENOM" id="CLU_3396727_0_0_11"/>
<accession>W9DGG3</accession>
<reference evidence="1 2" key="1">
    <citation type="journal article" date="2014" name="Genome Announc.">
        <title>Draft Genome Sequence of Gordonia alkanivorans Strain CGMCC6845, a Halotolerant Hydrocarbon-Degrading Bacterium.</title>
        <authorList>
            <person name="Wang X."/>
            <person name="Jin D."/>
            <person name="Zhou L."/>
            <person name="Wu L."/>
            <person name="An W."/>
            <person name="Zhao L."/>
        </authorList>
    </citation>
    <scope>NUCLEOTIDE SEQUENCE [LARGE SCALE GENOMIC DNA]</scope>
    <source>
        <strain evidence="1 2">CGMCC 6845</strain>
    </source>
</reference>
<evidence type="ECO:0000313" key="2">
    <source>
        <dbReference type="Proteomes" id="UP000035035"/>
    </source>
</evidence>
<protein>
    <submittedName>
        <fullName evidence="1">Uncharacterized protein</fullName>
    </submittedName>
</protein>
<gene>
    <name evidence="1" type="ORF">V525_07225</name>
</gene>
<dbReference type="AlphaFoldDB" id="W9DGG3"/>
<evidence type="ECO:0000313" key="1">
    <source>
        <dbReference type="EMBL" id="ETA07562.1"/>
    </source>
</evidence>
<organism evidence="1 2">
    <name type="scientific">Gordonia alkanivorans CGMCC 6845</name>
    <dbReference type="NCBI Taxonomy" id="1423140"/>
    <lineage>
        <taxon>Bacteria</taxon>
        <taxon>Bacillati</taxon>
        <taxon>Actinomycetota</taxon>
        <taxon>Actinomycetes</taxon>
        <taxon>Mycobacteriales</taxon>
        <taxon>Gordoniaceae</taxon>
        <taxon>Gordonia</taxon>
    </lineage>
</organism>
<dbReference type="EMBL" id="AYXO01000011">
    <property type="protein sequence ID" value="ETA07562.1"/>
    <property type="molecule type" value="Genomic_DNA"/>
</dbReference>
<comment type="caution">
    <text evidence="1">The sequence shown here is derived from an EMBL/GenBank/DDBJ whole genome shotgun (WGS) entry which is preliminary data.</text>
</comment>
<keyword evidence="2" id="KW-1185">Reference proteome</keyword>
<proteinExistence type="predicted"/>
<sequence length="31" mass="3253">MSASAMVPTVVTKNAPGERITRGVLDSYGED</sequence>
<name>W9DGG3_9ACTN</name>